<feature type="compositionally biased region" description="Low complexity" evidence="1">
    <location>
        <begin position="142"/>
        <end position="155"/>
    </location>
</feature>
<feature type="domain" description="C2H2-type" evidence="3">
    <location>
        <begin position="35"/>
        <end position="60"/>
    </location>
</feature>
<comment type="caution">
    <text evidence="4">The sequence shown here is derived from an EMBL/GenBank/DDBJ whole genome shotgun (WGS) entry which is preliminary data.</text>
</comment>
<feature type="chain" id="PRO_5023112963" description="C2H2-type domain-containing protein" evidence="2">
    <location>
        <begin position="29"/>
        <end position="643"/>
    </location>
</feature>
<evidence type="ECO:0000313" key="4">
    <source>
        <dbReference type="EMBL" id="KAA0721436.1"/>
    </source>
</evidence>
<evidence type="ECO:0000313" key="5">
    <source>
        <dbReference type="Proteomes" id="UP000324632"/>
    </source>
</evidence>
<reference evidence="4 5" key="1">
    <citation type="journal article" date="2019" name="Mol. Ecol. Resour.">
        <title>Chromosome-level genome assembly of Triplophysa tibetana, a fish adapted to the harsh high-altitude environment of the Tibetan Plateau.</title>
        <authorList>
            <person name="Yang X."/>
            <person name="Liu H."/>
            <person name="Ma Z."/>
            <person name="Zou Y."/>
            <person name="Zou M."/>
            <person name="Mao Y."/>
            <person name="Li X."/>
            <person name="Wang H."/>
            <person name="Chen T."/>
            <person name="Wang W."/>
            <person name="Yang R."/>
        </authorList>
    </citation>
    <scope>NUCLEOTIDE SEQUENCE [LARGE SCALE GENOMIC DNA]</scope>
    <source>
        <strain evidence="4">TTIB1903HZAU</strain>
        <tissue evidence="4">Muscle</tissue>
    </source>
</reference>
<protein>
    <recommendedName>
        <fullName evidence="3">C2H2-type domain-containing protein</fullName>
    </recommendedName>
</protein>
<feature type="signal peptide" evidence="2">
    <location>
        <begin position="1"/>
        <end position="28"/>
    </location>
</feature>
<dbReference type="SMART" id="SM00355">
    <property type="entry name" value="ZnF_C2H2"/>
    <property type="match status" value="2"/>
</dbReference>
<accession>A0A5A9PKG8</accession>
<feature type="domain" description="C2H2-type" evidence="3">
    <location>
        <begin position="3"/>
        <end position="27"/>
    </location>
</feature>
<name>A0A5A9PKG8_9TELE</name>
<dbReference type="EMBL" id="SOYY01000005">
    <property type="protein sequence ID" value="KAA0721436.1"/>
    <property type="molecule type" value="Genomic_DNA"/>
</dbReference>
<proteinExistence type="predicted"/>
<feature type="region of interest" description="Disordered" evidence="1">
    <location>
        <begin position="120"/>
        <end position="156"/>
    </location>
</feature>
<evidence type="ECO:0000259" key="3">
    <source>
        <dbReference type="SMART" id="SM00355"/>
    </source>
</evidence>
<dbReference type="InterPro" id="IPR013087">
    <property type="entry name" value="Znf_C2H2_type"/>
</dbReference>
<gene>
    <name evidence="4" type="ORF">E1301_Tti023196</name>
</gene>
<keyword evidence="5" id="KW-1185">Reference proteome</keyword>
<organism evidence="4 5">
    <name type="scientific">Triplophysa tibetana</name>
    <dbReference type="NCBI Taxonomy" id="1572043"/>
    <lineage>
        <taxon>Eukaryota</taxon>
        <taxon>Metazoa</taxon>
        <taxon>Chordata</taxon>
        <taxon>Craniata</taxon>
        <taxon>Vertebrata</taxon>
        <taxon>Euteleostomi</taxon>
        <taxon>Actinopterygii</taxon>
        <taxon>Neopterygii</taxon>
        <taxon>Teleostei</taxon>
        <taxon>Ostariophysi</taxon>
        <taxon>Cypriniformes</taxon>
        <taxon>Nemacheilidae</taxon>
        <taxon>Triplophysa</taxon>
    </lineage>
</organism>
<evidence type="ECO:0000256" key="1">
    <source>
        <dbReference type="SAM" id="MobiDB-lite"/>
    </source>
</evidence>
<dbReference type="AlphaFoldDB" id="A0A5A9PKG8"/>
<sequence>MIWRCVICCLFVALSLKALLSHINTVHSSSPDFHVICGIDGCDQEYRVYNSFYYHVKRRHSSHFISHKSRSSGSQNSAQAKGNNCRACASADFGIQVEERLFENFGIPLQPEFLPNEHDVSSITLSGNANDEDDVNSSGDQAPDIADSASSADGAEFNVTPLTEPEQEAMHEERDEPEVDKLRKHAAAFVLTSRVKHCLSQRAVSDIIFGVQQYQASLLDCIRSQITDVIDRQSGVTAQLMSEVLDIFNNFEDPFDTVSTTYMQDSNLKKQFKVVEAEEIEISQTASFRRRGASQALTIRKICFYYIPLVRSLEQLLSHPMILAMVDNGPKHSKAGFVNDITDGDILKSHPLFSMRPNALQLILYTDEIELCNPLGSFASKNKLLMVYYTLGNINPKQRSKLAAIRLLAIAKSSDISQCGVDVILQRIQEDLNLLYNGVNIKTAQGERTLYGAVVSLCGDTLAQHELTGFKEGVGFAFRKCRHCECSFEDMQVHFDAENFVKRSLDRHVRQCNEIKRAATDFLRSSLKTTYGINRKSKLIDFPAFDLIRQTPQDIMHVILEGVAPLEVKTVLKHLVLSVGFSHEFASYEIEVPNLAQATEIVDADKIVDYTSYYALNFKNRTYIPLKYYLGDVCEIYKCTTDC</sequence>
<dbReference type="Proteomes" id="UP000324632">
    <property type="component" value="Chromosome 5"/>
</dbReference>
<keyword evidence="2" id="KW-0732">Signal</keyword>
<evidence type="ECO:0000256" key="2">
    <source>
        <dbReference type="SAM" id="SignalP"/>
    </source>
</evidence>